<proteinExistence type="predicted"/>
<dbReference type="Proteomes" id="UP000293162">
    <property type="component" value="Unassembled WGS sequence"/>
</dbReference>
<dbReference type="AlphaFoldDB" id="A0A4Q5LV27"/>
<dbReference type="OrthoDB" id="667553at2"/>
<dbReference type="Pfam" id="PF00027">
    <property type="entry name" value="cNMP_binding"/>
    <property type="match status" value="1"/>
</dbReference>
<protein>
    <submittedName>
        <fullName evidence="2">Crp/Fnr family transcriptional regulator</fullName>
    </submittedName>
</protein>
<evidence type="ECO:0000259" key="1">
    <source>
        <dbReference type="Pfam" id="PF00027"/>
    </source>
</evidence>
<dbReference type="InterPro" id="IPR018490">
    <property type="entry name" value="cNMP-bd_dom_sf"/>
</dbReference>
<comment type="caution">
    <text evidence="2">The sequence shown here is derived from an EMBL/GenBank/DDBJ whole genome shotgun (WGS) entry which is preliminary data.</text>
</comment>
<organism evidence="2 3">
    <name type="scientific">Emticicia agri</name>
    <dbReference type="NCBI Taxonomy" id="2492393"/>
    <lineage>
        <taxon>Bacteria</taxon>
        <taxon>Pseudomonadati</taxon>
        <taxon>Bacteroidota</taxon>
        <taxon>Cytophagia</taxon>
        <taxon>Cytophagales</taxon>
        <taxon>Leadbetterellaceae</taxon>
        <taxon>Emticicia</taxon>
    </lineage>
</organism>
<accession>A0A4Q5LV27</accession>
<dbReference type="Gene3D" id="2.60.120.10">
    <property type="entry name" value="Jelly Rolls"/>
    <property type="match status" value="1"/>
</dbReference>
<dbReference type="InterPro" id="IPR000595">
    <property type="entry name" value="cNMP-bd_dom"/>
</dbReference>
<dbReference type="SUPFAM" id="SSF51206">
    <property type="entry name" value="cAMP-binding domain-like"/>
    <property type="match status" value="1"/>
</dbReference>
<dbReference type="EMBL" id="SEWF01000046">
    <property type="protein sequence ID" value="RYU93379.1"/>
    <property type="molecule type" value="Genomic_DNA"/>
</dbReference>
<feature type="domain" description="Cyclic nucleotide-binding" evidence="1">
    <location>
        <begin position="29"/>
        <end position="111"/>
    </location>
</feature>
<evidence type="ECO:0000313" key="2">
    <source>
        <dbReference type="EMBL" id="RYU93379.1"/>
    </source>
</evidence>
<dbReference type="InterPro" id="IPR014710">
    <property type="entry name" value="RmlC-like_jellyroll"/>
</dbReference>
<sequence length="189" mass="22215">MEQFIRAIRQMISISDTETDSLLGYCYLKSFSRKTYLSTPGKICNEVFFITKGISRNILIDNEGVEHTTNFTIENQFIADYASFLQKTPSIYYLQALESIEAVVMPREAIEWGYHNLKQGDRLGRLIAEYYFVYHDNQIRKQYFETPQQRYETITQVFPDIHNRAPQHMIASYLGITSVHLSRLKRTYV</sequence>
<gene>
    <name evidence="2" type="ORF">EWM59_22215</name>
</gene>
<keyword evidence="3" id="KW-1185">Reference proteome</keyword>
<evidence type="ECO:0000313" key="3">
    <source>
        <dbReference type="Proteomes" id="UP000293162"/>
    </source>
</evidence>
<dbReference type="RefSeq" id="WP_130023454.1">
    <property type="nucleotide sequence ID" value="NZ_SEWF01000046.1"/>
</dbReference>
<name>A0A4Q5LV27_9BACT</name>
<reference evidence="2 3" key="1">
    <citation type="submission" date="2019-02" db="EMBL/GenBank/DDBJ databases">
        <title>Bacterial novel species Emticicia sp. 17J42-9 isolated from soil.</title>
        <authorList>
            <person name="Jung H.-Y."/>
        </authorList>
    </citation>
    <scope>NUCLEOTIDE SEQUENCE [LARGE SCALE GENOMIC DNA]</scope>
    <source>
        <strain evidence="2 3">17J42-9</strain>
    </source>
</reference>